<feature type="region of interest" description="Disordered" evidence="1">
    <location>
        <begin position="226"/>
        <end position="250"/>
    </location>
</feature>
<reference evidence="2" key="1">
    <citation type="submission" date="2014-01" db="EMBL/GenBank/DDBJ databases">
        <authorList>
            <person name="Brown-Elliot B."/>
            <person name="Wallace R."/>
            <person name="Lenaerts A."/>
            <person name="Ordway D."/>
            <person name="DeGroote M.A."/>
            <person name="Parker T."/>
            <person name="Sizemore C."/>
            <person name="Tallon L.J."/>
            <person name="Sadzewicz L.K."/>
            <person name="Sengamalay N."/>
            <person name="Fraser C.M."/>
            <person name="Hine E."/>
            <person name="Shefchek K.A."/>
            <person name="Das S.P."/>
            <person name="Tettelin H."/>
        </authorList>
    </citation>
    <scope>NUCLEOTIDE SEQUENCE [LARGE SCALE GENOMIC DNA]</scope>
    <source>
        <strain evidence="2">4042</strain>
    </source>
</reference>
<dbReference type="AlphaFoldDB" id="X7YZ75"/>
<sequence>MWRRGDEVLPRCVAGRRGSITGGLRSASALLDAALHALLVAGGAEDIDGGYWCRFRGTGVLACRRASAVRPDFADGPSSVSIELADGLGCRCCRWRDGSPAGDRRTAAGRVSRSVRTGCSSWIGQRTRRFRWNPSRCTGGPIGHRRGRRAGRVCRCGIRVRISVRRRVARVYAATHAALTVLQSWLTGERAGAGGDHPRRNRVARRMSPIWRAAVWGWCGRRKPSIRPGGAGRRGLRGRRRRSGGDRGGGEPQVCLRGVWCRSRGARVPRGAACWCRPRIGPGGLALPARHVQNLTLEPIPKPTRSYSRVRSGRHTSHRRELP</sequence>
<feature type="region of interest" description="Disordered" evidence="1">
    <location>
        <begin position="300"/>
        <end position="323"/>
    </location>
</feature>
<organism evidence="2">
    <name type="scientific">Mycobacterium xenopi 4042</name>
    <dbReference type="NCBI Taxonomy" id="1299334"/>
    <lineage>
        <taxon>Bacteria</taxon>
        <taxon>Bacillati</taxon>
        <taxon>Actinomycetota</taxon>
        <taxon>Actinomycetes</taxon>
        <taxon>Mycobacteriales</taxon>
        <taxon>Mycobacteriaceae</taxon>
        <taxon>Mycobacterium</taxon>
    </lineage>
</organism>
<protein>
    <submittedName>
        <fullName evidence="2">Putative beta-ketoacyl synthase, N-domain protein</fullName>
    </submittedName>
</protein>
<name>X7YZ75_MYCXE</name>
<gene>
    <name evidence="2" type="ORF">I553_3975</name>
</gene>
<feature type="compositionally biased region" description="Basic residues" evidence="1">
    <location>
        <begin position="311"/>
        <end position="323"/>
    </location>
</feature>
<dbReference type="EMBL" id="JAOB01000084">
    <property type="protein sequence ID" value="EUA12389.1"/>
    <property type="molecule type" value="Genomic_DNA"/>
</dbReference>
<evidence type="ECO:0000256" key="1">
    <source>
        <dbReference type="SAM" id="MobiDB-lite"/>
    </source>
</evidence>
<evidence type="ECO:0000313" key="2">
    <source>
        <dbReference type="EMBL" id="EUA12389.1"/>
    </source>
</evidence>
<accession>X7YZ75</accession>
<dbReference type="PATRIC" id="fig|1299334.3.peg.9027"/>
<proteinExistence type="predicted"/>
<comment type="caution">
    <text evidence="2">The sequence shown here is derived from an EMBL/GenBank/DDBJ whole genome shotgun (WGS) entry which is preliminary data.</text>
</comment>